<reference evidence="2" key="1">
    <citation type="submission" date="2021-03" db="EMBL/GenBank/DDBJ databases">
        <title>Draft genome sequence of rust myrtle Austropuccinia psidii MF-1, a brazilian biotype.</title>
        <authorList>
            <person name="Quecine M.C."/>
            <person name="Pachon D.M.R."/>
            <person name="Bonatelli M.L."/>
            <person name="Correr F.H."/>
            <person name="Franceschini L.M."/>
            <person name="Leite T.F."/>
            <person name="Margarido G.R.A."/>
            <person name="Almeida C.A."/>
            <person name="Ferrarezi J.A."/>
            <person name="Labate C.A."/>
        </authorList>
    </citation>
    <scope>NUCLEOTIDE SEQUENCE</scope>
    <source>
        <strain evidence="2">MF-1</strain>
    </source>
</reference>
<dbReference type="Proteomes" id="UP000765509">
    <property type="component" value="Unassembled WGS sequence"/>
</dbReference>
<keyword evidence="3" id="KW-1185">Reference proteome</keyword>
<dbReference type="AlphaFoldDB" id="A0A9Q3F1T4"/>
<evidence type="ECO:0000313" key="3">
    <source>
        <dbReference type="Proteomes" id="UP000765509"/>
    </source>
</evidence>
<feature type="region of interest" description="Disordered" evidence="1">
    <location>
        <begin position="56"/>
        <end position="105"/>
    </location>
</feature>
<comment type="caution">
    <text evidence="2">The sequence shown here is derived from an EMBL/GenBank/DDBJ whole genome shotgun (WGS) entry which is preliminary data.</text>
</comment>
<feature type="compositionally biased region" description="Pro residues" evidence="1">
    <location>
        <begin position="60"/>
        <end position="69"/>
    </location>
</feature>
<sequence>MHCSTKITRSLQICGNLHEFLPDCERIPGTSQHLQVTQWMEYIDGKEKMMLLTAELKKNNPPPPKPMPKTAPVASSSNFSLKKQPPAQNKGKGKAPATNLTARAT</sequence>
<gene>
    <name evidence="2" type="ORF">O181_069702</name>
</gene>
<evidence type="ECO:0000313" key="2">
    <source>
        <dbReference type="EMBL" id="MBW0529987.1"/>
    </source>
</evidence>
<dbReference type="EMBL" id="AVOT02035593">
    <property type="protein sequence ID" value="MBW0529987.1"/>
    <property type="molecule type" value="Genomic_DNA"/>
</dbReference>
<protein>
    <submittedName>
        <fullName evidence="2">Uncharacterized protein</fullName>
    </submittedName>
</protein>
<evidence type="ECO:0000256" key="1">
    <source>
        <dbReference type="SAM" id="MobiDB-lite"/>
    </source>
</evidence>
<proteinExistence type="predicted"/>
<accession>A0A9Q3F1T4</accession>
<organism evidence="2 3">
    <name type="scientific">Austropuccinia psidii MF-1</name>
    <dbReference type="NCBI Taxonomy" id="1389203"/>
    <lineage>
        <taxon>Eukaryota</taxon>
        <taxon>Fungi</taxon>
        <taxon>Dikarya</taxon>
        <taxon>Basidiomycota</taxon>
        <taxon>Pucciniomycotina</taxon>
        <taxon>Pucciniomycetes</taxon>
        <taxon>Pucciniales</taxon>
        <taxon>Sphaerophragmiaceae</taxon>
        <taxon>Austropuccinia</taxon>
    </lineage>
</organism>
<name>A0A9Q3F1T4_9BASI</name>